<reference evidence="3" key="1">
    <citation type="journal article" date="2019" name="Int. J. Syst. Evol. Microbiol.">
        <title>The Global Catalogue of Microorganisms (GCM) 10K type strain sequencing project: providing services to taxonomists for standard genome sequencing and annotation.</title>
        <authorList>
            <consortium name="The Broad Institute Genomics Platform"/>
            <consortium name="The Broad Institute Genome Sequencing Center for Infectious Disease"/>
            <person name="Wu L."/>
            <person name="Ma J."/>
        </authorList>
    </citation>
    <scope>NUCLEOTIDE SEQUENCE [LARGE SCALE GENOMIC DNA]</scope>
    <source>
        <strain evidence="3">JCM 17440</strain>
    </source>
</reference>
<accession>A0ABP8BTN3</accession>
<comment type="caution">
    <text evidence="2">The sequence shown here is derived from an EMBL/GenBank/DDBJ whole genome shotgun (WGS) entry which is preliminary data.</text>
</comment>
<organism evidence="2 3">
    <name type="scientific">Actinomadura meridiana</name>
    <dbReference type="NCBI Taxonomy" id="559626"/>
    <lineage>
        <taxon>Bacteria</taxon>
        <taxon>Bacillati</taxon>
        <taxon>Actinomycetota</taxon>
        <taxon>Actinomycetes</taxon>
        <taxon>Streptosporangiales</taxon>
        <taxon>Thermomonosporaceae</taxon>
        <taxon>Actinomadura</taxon>
    </lineage>
</organism>
<gene>
    <name evidence="2" type="ORF">GCM10022254_09340</name>
</gene>
<dbReference type="Proteomes" id="UP001501710">
    <property type="component" value="Unassembled WGS sequence"/>
</dbReference>
<evidence type="ECO:0000256" key="1">
    <source>
        <dbReference type="SAM" id="MobiDB-lite"/>
    </source>
</evidence>
<keyword evidence="3" id="KW-1185">Reference proteome</keyword>
<evidence type="ECO:0000313" key="2">
    <source>
        <dbReference type="EMBL" id="GAA4225975.1"/>
    </source>
</evidence>
<sequence length="76" mass="8397">MAARGWYRNDLFAESASPEAIAIHLDDERRAAKASAAAFARRIAWLEQLRERRTAEKAAGTWPDRPADTNANGANT</sequence>
<protein>
    <submittedName>
        <fullName evidence="2">Uncharacterized protein</fullName>
    </submittedName>
</protein>
<name>A0ABP8BTN3_9ACTN</name>
<feature type="region of interest" description="Disordered" evidence="1">
    <location>
        <begin position="54"/>
        <end position="76"/>
    </location>
</feature>
<evidence type="ECO:0000313" key="3">
    <source>
        <dbReference type="Proteomes" id="UP001501710"/>
    </source>
</evidence>
<proteinExistence type="predicted"/>
<dbReference type="EMBL" id="BAABAS010000004">
    <property type="protein sequence ID" value="GAA4225975.1"/>
    <property type="molecule type" value="Genomic_DNA"/>
</dbReference>